<gene>
    <name evidence="1" type="ORF">J4E00_20120</name>
</gene>
<evidence type="ECO:0000313" key="1">
    <source>
        <dbReference type="EMBL" id="MBO2011381.1"/>
    </source>
</evidence>
<organism evidence="1 2">
    <name type="scientific">Hymenobacter negativus</name>
    <dbReference type="NCBI Taxonomy" id="2795026"/>
    <lineage>
        <taxon>Bacteria</taxon>
        <taxon>Pseudomonadati</taxon>
        <taxon>Bacteroidota</taxon>
        <taxon>Cytophagia</taxon>
        <taxon>Cytophagales</taxon>
        <taxon>Hymenobacteraceae</taxon>
        <taxon>Hymenobacter</taxon>
    </lineage>
</organism>
<dbReference type="EMBL" id="JAGETZ010000011">
    <property type="protein sequence ID" value="MBO2011381.1"/>
    <property type="molecule type" value="Genomic_DNA"/>
</dbReference>
<accession>A0ABS3QJE8</accession>
<comment type="caution">
    <text evidence="1">The sequence shown here is derived from an EMBL/GenBank/DDBJ whole genome shotgun (WGS) entry which is preliminary data.</text>
</comment>
<proteinExistence type="predicted"/>
<protein>
    <submittedName>
        <fullName evidence="1">Uncharacterized protein</fullName>
    </submittedName>
</protein>
<keyword evidence="2" id="KW-1185">Reference proteome</keyword>
<reference evidence="1 2" key="1">
    <citation type="submission" date="2021-03" db="EMBL/GenBank/DDBJ databases">
        <authorList>
            <person name="Kim M.K."/>
        </authorList>
    </citation>
    <scope>NUCLEOTIDE SEQUENCE [LARGE SCALE GENOMIC DNA]</scope>
    <source>
        <strain evidence="1 2">BT442</strain>
    </source>
</reference>
<evidence type="ECO:0000313" key="2">
    <source>
        <dbReference type="Proteomes" id="UP000664369"/>
    </source>
</evidence>
<dbReference type="RefSeq" id="WP_208177074.1">
    <property type="nucleotide sequence ID" value="NZ_JAGETZ010000011.1"/>
</dbReference>
<name>A0ABS3QJE8_9BACT</name>
<sequence length="153" mass="17223">MQATQKESDWTPLSIPLDLAQKWVTSWIDADAQGAAIDPTEMRAFVVRRADFMELLAQQDTEFIRMYVGRKEDPEIDHLRPCLVLVSAAKQKNVQPDAPQPELIVDLIGPTIINQDGIVTDVDYKVFDFSHCCPPECYTESPLFIGAPDERCA</sequence>
<dbReference type="Proteomes" id="UP000664369">
    <property type="component" value="Unassembled WGS sequence"/>
</dbReference>